<evidence type="ECO:0000259" key="7">
    <source>
        <dbReference type="PROSITE" id="PS50011"/>
    </source>
</evidence>
<evidence type="ECO:0000256" key="2">
    <source>
        <dbReference type="ARBA" id="ARBA00022741"/>
    </source>
</evidence>
<evidence type="ECO:0000256" key="6">
    <source>
        <dbReference type="SAM" id="MobiDB-lite"/>
    </source>
</evidence>
<proteinExistence type="inferred from homology"/>
<dbReference type="AlphaFoldDB" id="A0A2P7Z0Z5"/>
<dbReference type="GO" id="GO:0005737">
    <property type="term" value="C:cytoplasm"/>
    <property type="evidence" value="ECO:0007669"/>
    <property type="project" value="TreeGrafter"/>
</dbReference>
<protein>
    <submittedName>
        <fullName evidence="8">CTD kinase subunit alpha</fullName>
    </submittedName>
</protein>
<dbReference type="EMBL" id="NHZQ01000342">
    <property type="protein sequence ID" value="PSK41887.1"/>
    <property type="molecule type" value="Genomic_DNA"/>
</dbReference>
<dbReference type="CDD" id="cd00180">
    <property type="entry name" value="PKc"/>
    <property type="match status" value="1"/>
</dbReference>
<evidence type="ECO:0000256" key="3">
    <source>
        <dbReference type="ARBA" id="ARBA00022777"/>
    </source>
</evidence>
<name>A0A2P7Z0Z5_9PEZI</name>
<dbReference type="OrthoDB" id="4062651at2759"/>
<dbReference type="SUPFAM" id="SSF56112">
    <property type="entry name" value="Protein kinase-like (PK-like)"/>
    <property type="match status" value="1"/>
</dbReference>
<dbReference type="STRING" id="40998.A0A2P7Z0Z5"/>
<dbReference type="PROSITE" id="PS00108">
    <property type="entry name" value="PROTEIN_KINASE_ST"/>
    <property type="match status" value="1"/>
</dbReference>
<comment type="similarity">
    <text evidence="5">Belongs to the protein kinase superfamily. Ser/Thr protein kinase family. GCN2 subfamily.</text>
</comment>
<keyword evidence="4" id="KW-0067">ATP-binding</keyword>
<keyword evidence="2" id="KW-0547">Nucleotide-binding</keyword>
<dbReference type="GO" id="GO:0005524">
    <property type="term" value="F:ATP binding"/>
    <property type="evidence" value="ECO:0007669"/>
    <property type="project" value="UniProtKB-KW"/>
</dbReference>
<dbReference type="InterPro" id="IPR008271">
    <property type="entry name" value="Ser/Thr_kinase_AS"/>
</dbReference>
<dbReference type="InterPro" id="IPR011009">
    <property type="entry name" value="Kinase-like_dom_sf"/>
</dbReference>
<dbReference type="Proteomes" id="UP000243723">
    <property type="component" value="Unassembled WGS sequence"/>
</dbReference>
<comment type="caution">
    <text evidence="8">The sequence shown here is derived from an EMBL/GenBank/DDBJ whole genome shotgun (WGS) entry which is preliminary data.</text>
</comment>
<evidence type="ECO:0000256" key="5">
    <source>
        <dbReference type="ARBA" id="ARBA00037982"/>
    </source>
</evidence>
<accession>A0A2P7Z0Z5</accession>
<feature type="region of interest" description="Disordered" evidence="6">
    <location>
        <begin position="306"/>
        <end position="328"/>
    </location>
</feature>
<reference evidence="8 9" key="1">
    <citation type="submission" date="2017-05" db="EMBL/GenBank/DDBJ databases">
        <title>Draft genome sequence of Elsinoe australis.</title>
        <authorList>
            <person name="Cheng Q."/>
        </authorList>
    </citation>
    <scope>NUCLEOTIDE SEQUENCE [LARGE SCALE GENOMIC DNA]</scope>
    <source>
        <strain evidence="8 9">NL1</strain>
    </source>
</reference>
<dbReference type="GO" id="GO:0004672">
    <property type="term" value="F:protein kinase activity"/>
    <property type="evidence" value="ECO:0007669"/>
    <property type="project" value="InterPro"/>
</dbReference>
<dbReference type="InterPro" id="IPR050339">
    <property type="entry name" value="CC_SR_Kinase"/>
</dbReference>
<dbReference type="PROSITE" id="PS50011">
    <property type="entry name" value="PROTEIN_KINASE_DOM"/>
    <property type="match status" value="1"/>
</dbReference>
<dbReference type="PANTHER" id="PTHR11042">
    <property type="entry name" value="EUKARYOTIC TRANSLATION INITIATION FACTOR 2-ALPHA KINASE EIF2-ALPHA KINASE -RELATED"/>
    <property type="match status" value="1"/>
</dbReference>
<keyword evidence="1" id="KW-0808">Transferase</keyword>
<keyword evidence="9" id="KW-1185">Reference proteome</keyword>
<keyword evidence="3 8" id="KW-0418">Kinase</keyword>
<dbReference type="InterPro" id="IPR000719">
    <property type="entry name" value="Prot_kinase_dom"/>
</dbReference>
<evidence type="ECO:0000256" key="1">
    <source>
        <dbReference type="ARBA" id="ARBA00022679"/>
    </source>
</evidence>
<feature type="domain" description="Protein kinase" evidence="7">
    <location>
        <begin position="1"/>
        <end position="279"/>
    </location>
</feature>
<dbReference type="Gene3D" id="1.10.510.10">
    <property type="entry name" value="Transferase(Phosphotransferase) domain 1"/>
    <property type="match status" value="1"/>
</dbReference>
<organism evidence="8 9">
    <name type="scientific">Elsinoe australis</name>
    <dbReference type="NCBI Taxonomy" id="40998"/>
    <lineage>
        <taxon>Eukaryota</taxon>
        <taxon>Fungi</taxon>
        <taxon>Dikarya</taxon>
        <taxon>Ascomycota</taxon>
        <taxon>Pezizomycotina</taxon>
        <taxon>Dothideomycetes</taxon>
        <taxon>Dothideomycetidae</taxon>
        <taxon>Myriangiales</taxon>
        <taxon>Elsinoaceae</taxon>
        <taxon>Elsinoe</taxon>
    </lineage>
</organism>
<evidence type="ECO:0000313" key="8">
    <source>
        <dbReference type="EMBL" id="PSK41887.1"/>
    </source>
</evidence>
<evidence type="ECO:0000256" key="4">
    <source>
        <dbReference type="ARBA" id="ARBA00022840"/>
    </source>
</evidence>
<dbReference type="SMART" id="SM00220">
    <property type="entry name" value="S_TKc"/>
    <property type="match status" value="1"/>
</dbReference>
<evidence type="ECO:0000313" key="9">
    <source>
        <dbReference type="Proteomes" id="UP000243723"/>
    </source>
</evidence>
<sequence>MQTGTVRAFKEAKVLIENDTEMHLARREILLTRSLNHANIIKTFGHEEIAVEQSSTHSAHVAFRILMEPCILSLGDLIAADIAKDHLLRIGKDICAGLTYIHEKAIMHRDLKPGNILVRFTNLEDRLWSMNKSVRHKHLNFKEPFNFCIADFGLSRYTQGVQQSVVGTFRYMATEIRRNHVQAKGDYYNEAVDIYSLGMMLFELISQIRSLKRSGKPGFPKERQNAVNPPVIRSGSAINRPFLSPIPAIVKVAARDALPTLVTPVPTASPDLVSSTPVLTVSRPSMPAPPAPFDFWAAAQPSGHLPTHLRGSHRATTDSAPRIGSGRIDKKSLPKQRIRHKGMVKGFENYLFAPVTPRTAKILAFIKSIPENISAAVEEAIVEGLEY</sequence>
<gene>
    <name evidence="8" type="ORF">B9Z65_9273</name>
</gene>
<dbReference type="Pfam" id="PF00069">
    <property type="entry name" value="Pkinase"/>
    <property type="match status" value="1"/>
</dbReference>
<dbReference type="GO" id="GO:0005634">
    <property type="term" value="C:nucleus"/>
    <property type="evidence" value="ECO:0007669"/>
    <property type="project" value="TreeGrafter"/>
</dbReference>